<dbReference type="OrthoDB" id="1881052at2759"/>
<dbReference type="PANTHER" id="PTHR31521">
    <property type="entry name" value="EXPRESSED PROTEIN"/>
    <property type="match status" value="1"/>
</dbReference>
<gene>
    <name evidence="3" type="ORF">Taro_007052</name>
</gene>
<feature type="domain" description="Nal1 C-terminal" evidence="2">
    <location>
        <begin position="23"/>
        <end position="266"/>
    </location>
</feature>
<dbReference type="PANTHER" id="PTHR31521:SF2">
    <property type="entry name" value="EXPRESSED PROTEIN"/>
    <property type="match status" value="1"/>
</dbReference>
<organism evidence="3 4">
    <name type="scientific">Colocasia esculenta</name>
    <name type="common">Wild taro</name>
    <name type="synonym">Arum esculentum</name>
    <dbReference type="NCBI Taxonomy" id="4460"/>
    <lineage>
        <taxon>Eukaryota</taxon>
        <taxon>Viridiplantae</taxon>
        <taxon>Streptophyta</taxon>
        <taxon>Embryophyta</taxon>
        <taxon>Tracheophyta</taxon>
        <taxon>Spermatophyta</taxon>
        <taxon>Magnoliopsida</taxon>
        <taxon>Liliopsida</taxon>
        <taxon>Araceae</taxon>
        <taxon>Aroideae</taxon>
        <taxon>Colocasieae</taxon>
        <taxon>Colocasia</taxon>
    </lineage>
</organism>
<dbReference type="AlphaFoldDB" id="A0A843TQD5"/>
<dbReference type="EMBL" id="NMUH01000219">
    <property type="protein sequence ID" value="MQL74692.1"/>
    <property type="molecule type" value="Genomic_DNA"/>
</dbReference>
<evidence type="ECO:0000256" key="1">
    <source>
        <dbReference type="SAM" id="MobiDB-lite"/>
    </source>
</evidence>
<comment type="caution">
    <text evidence="3">The sequence shown here is derived from an EMBL/GenBank/DDBJ whole genome shotgun (WGS) entry which is preliminary data.</text>
</comment>
<reference evidence="3" key="1">
    <citation type="submission" date="2017-07" db="EMBL/GenBank/DDBJ databases">
        <title>Taro Niue Genome Assembly and Annotation.</title>
        <authorList>
            <person name="Atibalentja N."/>
            <person name="Keating K."/>
            <person name="Fields C.J."/>
        </authorList>
    </citation>
    <scope>NUCLEOTIDE SEQUENCE</scope>
    <source>
        <strain evidence="3">Niue_2</strain>
        <tissue evidence="3">Leaf</tissue>
    </source>
</reference>
<accession>A0A843TQD5</accession>
<protein>
    <recommendedName>
        <fullName evidence="2">Nal1 C-terminal domain-containing protein</fullName>
    </recommendedName>
</protein>
<evidence type="ECO:0000313" key="3">
    <source>
        <dbReference type="EMBL" id="MQL74692.1"/>
    </source>
</evidence>
<name>A0A843TQD5_COLES</name>
<dbReference type="InterPro" id="IPR057906">
    <property type="entry name" value="Nal1"/>
</dbReference>
<dbReference type="InterPro" id="IPR009003">
    <property type="entry name" value="Peptidase_S1_PA"/>
</dbReference>
<keyword evidence="4" id="KW-1185">Reference proteome</keyword>
<evidence type="ECO:0000313" key="4">
    <source>
        <dbReference type="Proteomes" id="UP000652761"/>
    </source>
</evidence>
<dbReference type="Proteomes" id="UP000652761">
    <property type="component" value="Unassembled WGS sequence"/>
</dbReference>
<evidence type="ECO:0000259" key="2">
    <source>
        <dbReference type="Pfam" id="PF25819"/>
    </source>
</evidence>
<dbReference type="SUPFAM" id="SSF50494">
    <property type="entry name" value="Trypsin-like serine proteases"/>
    <property type="match status" value="1"/>
</dbReference>
<feature type="compositionally biased region" description="Polar residues" evidence="1">
    <location>
        <begin position="283"/>
        <end position="296"/>
    </location>
</feature>
<feature type="region of interest" description="Disordered" evidence="1">
    <location>
        <begin position="274"/>
        <end position="322"/>
    </location>
</feature>
<proteinExistence type="predicted"/>
<dbReference type="InterPro" id="IPR057904">
    <property type="entry name" value="Nal1_C"/>
</dbReference>
<sequence>MERVLKLDVGRVGFTWMPLEAWTEVASLETYGTLGVIVRRRIGGQVGFLTNRHVAVDLDYPTQKMFHPLPPNLGPGVYLGAVESSTSLIMDELWYGIFAGTNPETFVRADGAFIPFADDFDISSVSILVKGMGEIGKIKCIDLQSPISSLVGRRVMKVGRSSGLTTGTVIAYALEYNDEKGICFCTDFLVMGENQQTFDLEGDSGSLIALIGEGDEKPRPIGIIWGGTANRGTLKVGRGHAPENWTSGVDLGRLLDFLELDLITTEKDLQEAVQEQRKALATSVDSMNEGSPQSARTPPKDNPNDIFEPLGPSIQHDSIDHDSGVDMNVSFPCREFHVDRIGVSTNVEEHQFIPFSPLRREQDRNLEPKSLSALKNASDDDLCVSLHLGD</sequence>
<dbReference type="Pfam" id="PF25819">
    <property type="entry name" value="Nal1_C"/>
    <property type="match status" value="1"/>
</dbReference>